<dbReference type="Proteomes" id="UP001606134">
    <property type="component" value="Unassembled WGS sequence"/>
</dbReference>
<dbReference type="EC" id="2.3.-.-" evidence="2"/>
<evidence type="ECO:0000313" key="2">
    <source>
        <dbReference type="EMBL" id="MFG6489701.1"/>
    </source>
</evidence>
<dbReference type="PROSITE" id="PS51186">
    <property type="entry name" value="GNAT"/>
    <property type="match status" value="1"/>
</dbReference>
<dbReference type="PANTHER" id="PTHR43305:SF1">
    <property type="entry name" value="FAMILY N-ACETYLTRANSFERASE, PUTATIVE (AFU_ORTHOLOGUE AFUA_2G01380)-RELATED"/>
    <property type="match status" value="1"/>
</dbReference>
<comment type="caution">
    <text evidence="2">The sequence shown here is derived from an EMBL/GenBank/DDBJ whole genome shotgun (WGS) entry which is preliminary data.</text>
</comment>
<reference evidence="2 3" key="1">
    <citation type="submission" date="2024-08" db="EMBL/GenBank/DDBJ databases">
        <authorList>
            <person name="Lu H."/>
        </authorList>
    </citation>
    <scope>NUCLEOTIDE SEQUENCE [LARGE SCALE GENOMIC DNA]</scope>
    <source>
        <strain evidence="2 3">BYS78W</strain>
    </source>
</reference>
<dbReference type="GO" id="GO:0016746">
    <property type="term" value="F:acyltransferase activity"/>
    <property type="evidence" value="ECO:0007669"/>
    <property type="project" value="UniProtKB-KW"/>
</dbReference>
<name>A0ABW7HIH6_9BURK</name>
<dbReference type="PANTHER" id="PTHR43305">
    <property type="entry name" value="FAMILY N-ACETYLTRANSFERASE, PUTATIVE (AFU_ORTHOLOGUE AFUA_2G01380)-RELATED"/>
    <property type="match status" value="1"/>
</dbReference>
<organism evidence="2 3">
    <name type="scientific">Pelomonas candidula</name>
    <dbReference type="NCBI Taxonomy" id="3299025"/>
    <lineage>
        <taxon>Bacteria</taxon>
        <taxon>Pseudomonadati</taxon>
        <taxon>Pseudomonadota</taxon>
        <taxon>Betaproteobacteria</taxon>
        <taxon>Burkholderiales</taxon>
        <taxon>Sphaerotilaceae</taxon>
        <taxon>Roseateles</taxon>
    </lineage>
</organism>
<dbReference type="InterPro" id="IPR016181">
    <property type="entry name" value="Acyl_CoA_acyltransferase"/>
</dbReference>
<dbReference type="SUPFAM" id="SSF55729">
    <property type="entry name" value="Acyl-CoA N-acyltransferases (Nat)"/>
    <property type="match status" value="1"/>
</dbReference>
<dbReference type="Pfam" id="PF00583">
    <property type="entry name" value="Acetyltransf_1"/>
    <property type="match status" value="1"/>
</dbReference>
<dbReference type="RefSeq" id="WP_394416094.1">
    <property type="nucleotide sequence ID" value="NZ_JBIGIC010000014.1"/>
</dbReference>
<proteinExistence type="predicted"/>
<feature type="domain" description="N-acetyltransferase" evidence="1">
    <location>
        <begin position="7"/>
        <end position="163"/>
    </location>
</feature>
<dbReference type="InterPro" id="IPR000182">
    <property type="entry name" value="GNAT_dom"/>
</dbReference>
<dbReference type="CDD" id="cd04301">
    <property type="entry name" value="NAT_SF"/>
    <property type="match status" value="1"/>
</dbReference>
<keyword evidence="3" id="KW-1185">Reference proteome</keyword>
<dbReference type="Gene3D" id="3.40.630.30">
    <property type="match status" value="1"/>
</dbReference>
<accession>A0ABW7HIH6</accession>
<sequence>MSGPDIQLITPESPEDWQEARLVLRDYANSLDVDLCFQGFEEELAGLPGAYARPGGLMLLALVDGAVAGSGAFRPLPDADYPNACEMKRLFVRPAFRRFGLGRILAQQLMDRATEAGYSSMLLDTLDDMEAARGLYESLGFVEVPPFYFNPIPGAHYLKAELGAFRPSYFG</sequence>
<keyword evidence="2" id="KW-0012">Acyltransferase</keyword>
<evidence type="ECO:0000313" key="3">
    <source>
        <dbReference type="Proteomes" id="UP001606134"/>
    </source>
</evidence>
<gene>
    <name evidence="2" type="ORF">ACG04R_23695</name>
</gene>
<keyword evidence="2" id="KW-0808">Transferase</keyword>
<dbReference type="EMBL" id="JBIGIC010000014">
    <property type="protein sequence ID" value="MFG6489701.1"/>
    <property type="molecule type" value="Genomic_DNA"/>
</dbReference>
<protein>
    <submittedName>
        <fullName evidence="2">GNAT family N-acetyltransferase</fullName>
        <ecNumber evidence="2">2.3.-.-</ecNumber>
    </submittedName>
</protein>
<dbReference type="InterPro" id="IPR052777">
    <property type="entry name" value="Acetyltransferase_Enz"/>
</dbReference>
<evidence type="ECO:0000259" key="1">
    <source>
        <dbReference type="PROSITE" id="PS51186"/>
    </source>
</evidence>